<dbReference type="InterPro" id="IPR005467">
    <property type="entry name" value="His_kinase_dom"/>
</dbReference>
<feature type="transmembrane region" description="Helical" evidence="6">
    <location>
        <begin position="270"/>
        <end position="289"/>
    </location>
</feature>
<dbReference type="Proteomes" id="UP001596990">
    <property type="component" value="Unassembled WGS sequence"/>
</dbReference>
<keyword evidence="1" id="KW-0808">Transferase</keyword>
<feature type="transmembrane region" description="Helical" evidence="6">
    <location>
        <begin position="142"/>
        <end position="163"/>
    </location>
</feature>
<organism evidence="8 9">
    <name type="scientific">Thalassobacillus hwangdonensis</name>
    <dbReference type="NCBI Taxonomy" id="546108"/>
    <lineage>
        <taxon>Bacteria</taxon>
        <taxon>Bacillati</taxon>
        <taxon>Bacillota</taxon>
        <taxon>Bacilli</taxon>
        <taxon>Bacillales</taxon>
        <taxon>Bacillaceae</taxon>
        <taxon>Thalassobacillus</taxon>
    </lineage>
</organism>
<keyword evidence="5" id="KW-0902">Two-component regulatory system</keyword>
<keyword evidence="6" id="KW-0472">Membrane</keyword>
<accession>A0ABW3L181</accession>
<name>A0ABW3L181_9BACI</name>
<evidence type="ECO:0000256" key="4">
    <source>
        <dbReference type="ARBA" id="ARBA00022840"/>
    </source>
</evidence>
<dbReference type="CDD" id="cd16917">
    <property type="entry name" value="HATPase_UhpB-NarQ-NarX-like"/>
    <property type="match status" value="1"/>
</dbReference>
<keyword evidence="6" id="KW-1133">Transmembrane helix</keyword>
<evidence type="ECO:0000256" key="5">
    <source>
        <dbReference type="ARBA" id="ARBA00023012"/>
    </source>
</evidence>
<protein>
    <submittedName>
        <fullName evidence="8">ATP-binding protein</fullName>
    </submittedName>
</protein>
<feature type="transmembrane region" description="Helical" evidence="6">
    <location>
        <begin position="206"/>
        <end position="226"/>
    </location>
</feature>
<feature type="transmembrane region" description="Helical" evidence="6">
    <location>
        <begin position="305"/>
        <end position="325"/>
    </location>
</feature>
<dbReference type="InterPro" id="IPR036890">
    <property type="entry name" value="HATPase_C_sf"/>
</dbReference>
<dbReference type="EMBL" id="JBHTKL010000001">
    <property type="protein sequence ID" value="MFD1018955.1"/>
    <property type="molecule type" value="Genomic_DNA"/>
</dbReference>
<dbReference type="Pfam" id="PF02518">
    <property type="entry name" value="HATPase_c"/>
    <property type="match status" value="1"/>
</dbReference>
<feature type="transmembrane region" description="Helical" evidence="6">
    <location>
        <begin position="175"/>
        <end position="194"/>
    </location>
</feature>
<keyword evidence="9" id="KW-1185">Reference proteome</keyword>
<feature type="transmembrane region" description="Helical" evidence="6">
    <location>
        <begin position="82"/>
        <end position="104"/>
    </location>
</feature>
<sequence length="743" mass="85932">MGIDVRQDGDRYVINSVSQQSWADREGIQPGAEIKWIEDRPPGEHYTVEYFNAVEKVDNLTLQLNGTVNGYKDIEITGMHDWVLSTILPAGFFVLILGIAYILFQFVAKRPSINMLILFFMTIALAYMSNSGAARLDLYALFLNRALFLLVPVIMIHFLHQYFKELDVEWYSRKVYIVLYGFVIAVSLTELYNMQTNDAPSILAVVPHYSFLILLALMFLVICLGYRKYKDSSYGPIFKYINLGLGVAFFPYIFFYLAPTLVVGDYIIPLNVAALSIIALPITFLYLVTRQRLIDITFVMTRLRYYALISFLPSIFILLLVMYLGDETFSLIKMSQLYLSVHGLLILFLSLKETLDFRLQRRLFAAKYSYQESMHRLSQEMKEKKNVVDLLKRIRYEIKNVLNVKDVRMYSKHFNSGMYCVHSEMPFHVLKKLDDAISNTDGEIGTIIESEEGFGVIIGYSLNKITLMWCAGKKDFTNLNRDEKTYLQTIAHNTNIALENLNTIEDLFNQLKDLKSDQTQRYPAWLSRLLFTIAENQRKQLSIDLHDTVLQEQLFLYRRLDDMLENRQDMAASTRSELDMFKESLLDSIHLIRETCNELRPAFIEEVGLVQSLQNLIQQYQLRSNFTVYFDDSSFSEDLDQERVLAVYRIVQELLSNAMKHSYAKIVKLRLYNDENGINLIYSDNGIGMEYEEKKDLFSHIGLSGIEQRVNGLNGNYQVNSSPGKGFTMKVELPLTYRKGVVS</sequence>
<dbReference type="InterPro" id="IPR050482">
    <property type="entry name" value="Sensor_HK_TwoCompSys"/>
</dbReference>
<dbReference type="SMART" id="SM00387">
    <property type="entry name" value="HATPase_c"/>
    <property type="match status" value="1"/>
</dbReference>
<proteinExistence type="predicted"/>
<dbReference type="InterPro" id="IPR003594">
    <property type="entry name" value="HATPase_dom"/>
</dbReference>
<reference evidence="9" key="1">
    <citation type="journal article" date="2019" name="Int. J. Syst. Evol. Microbiol.">
        <title>The Global Catalogue of Microorganisms (GCM) 10K type strain sequencing project: providing services to taxonomists for standard genome sequencing and annotation.</title>
        <authorList>
            <consortium name="The Broad Institute Genomics Platform"/>
            <consortium name="The Broad Institute Genome Sequencing Center for Infectious Disease"/>
            <person name="Wu L."/>
            <person name="Ma J."/>
        </authorList>
    </citation>
    <scope>NUCLEOTIDE SEQUENCE [LARGE SCALE GENOMIC DNA]</scope>
    <source>
        <strain evidence="9">CCUG 56607</strain>
    </source>
</reference>
<keyword evidence="2" id="KW-0547">Nucleotide-binding</keyword>
<dbReference type="SUPFAM" id="SSF55874">
    <property type="entry name" value="ATPase domain of HSP90 chaperone/DNA topoisomerase II/histidine kinase"/>
    <property type="match status" value="1"/>
</dbReference>
<dbReference type="PANTHER" id="PTHR24421">
    <property type="entry name" value="NITRATE/NITRITE SENSOR PROTEIN NARX-RELATED"/>
    <property type="match status" value="1"/>
</dbReference>
<evidence type="ECO:0000256" key="6">
    <source>
        <dbReference type="SAM" id="Phobius"/>
    </source>
</evidence>
<evidence type="ECO:0000256" key="2">
    <source>
        <dbReference type="ARBA" id="ARBA00022741"/>
    </source>
</evidence>
<keyword evidence="3" id="KW-0418">Kinase</keyword>
<feature type="transmembrane region" description="Helical" evidence="6">
    <location>
        <begin position="116"/>
        <end position="136"/>
    </location>
</feature>
<feature type="domain" description="Histidine kinase" evidence="7">
    <location>
        <begin position="647"/>
        <end position="737"/>
    </location>
</feature>
<evidence type="ECO:0000313" key="9">
    <source>
        <dbReference type="Proteomes" id="UP001596990"/>
    </source>
</evidence>
<dbReference type="PANTHER" id="PTHR24421:SF60">
    <property type="entry name" value="SENSOR HISTIDINE KINASE COMP"/>
    <property type="match status" value="1"/>
</dbReference>
<dbReference type="Gene3D" id="3.30.565.10">
    <property type="entry name" value="Histidine kinase-like ATPase, C-terminal domain"/>
    <property type="match status" value="1"/>
</dbReference>
<gene>
    <name evidence="8" type="ORF">ACFQ2J_07065</name>
</gene>
<evidence type="ECO:0000256" key="3">
    <source>
        <dbReference type="ARBA" id="ARBA00022777"/>
    </source>
</evidence>
<dbReference type="PROSITE" id="PS50109">
    <property type="entry name" value="HIS_KIN"/>
    <property type="match status" value="1"/>
</dbReference>
<evidence type="ECO:0000313" key="8">
    <source>
        <dbReference type="EMBL" id="MFD1018955.1"/>
    </source>
</evidence>
<comment type="caution">
    <text evidence="8">The sequence shown here is derived from an EMBL/GenBank/DDBJ whole genome shotgun (WGS) entry which is preliminary data.</text>
</comment>
<feature type="transmembrane region" description="Helical" evidence="6">
    <location>
        <begin position="238"/>
        <end position="258"/>
    </location>
</feature>
<evidence type="ECO:0000256" key="1">
    <source>
        <dbReference type="ARBA" id="ARBA00022679"/>
    </source>
</evidence>
<evidence type="ECO:0000259" key="7">
    <source>
        <dbReference type="PROSITE" id="PS50109"/>
    </source>
</evidence>
<keyword evidence="6" id="KW-0812">Transmembrane</keyword>
<keyword evidence="4 8" id="KW-0067">ATP-binding</keyword>
<dbReference type="GO" id="GO:0005524">
    <property type="term" value="F:ATP binding"/>
    <property type="evidence" value="ECO:0007669"/>
    <property type="project" value="UniProtKB-KW"/>
</dbReference>